<comment type="caution">
    <text evidence="2">The sequence shown here is derived from an EMBL/GenBank/DDBJ whole genome shotgun (WGS) entry which is preliminary data.</text>
</comment>
<reference evidence="2" key="2">
    <citation type="submission" date="2020-02" db="EMBL/GenBank/DDBJ databases">
        <authorList>
            <consortium name="NCBI Pathogen Detection Project"/>
        </authorList>
    </citation>
    <scope>NUCLEOTIDE SEQUENCE</scope>
    <source>
        <strain evidence="2">MA.CK_00/00004035</strain>
    </source>
</reference>
<dbReference type="GO" id="GO:0003677">
    <property type="term" value="F:DNA binding"/>
    <property type="evidence" value="ECO:0007669"/>
    <property type="project" value="InterPro"/>
</dbReference>
<reference evidence="2" key="1">
    <citation type="journal article" date="2018" name="Genome Biol.">
        <title>SKESA: strategic k-mer extension for scrupulous assemblies.</title>
        <authorList>
            <person name="Souvorov A."/>
            <person name="Agarwala R."/>
            <person name="Lipman D.J."/>
        </authorList>
    </citation>
    <scope>NUCLEOTIDE SEQUENCE</scope>
    <source>
        <strain evidence="2">MA.CK_00/00004035</strain>
    </source>
</reference>
<dbReference type="Pfam" id="PF01381">
    <property type="entry name" value="HTH_3"/>
    <property type="match status" value="1"/>
</dbReference>
<dbReference type="Gene3D" id="1.10.260.40">
    <property type="entry name" value="lambda repressor-like DNA-binding domains"/>
    <property type="match status" value="1"/>
</dbReference>
<gene>
    <name evidence="2" type="ORF">G8N42_001574</name>
</gene>
<dbReference type="SMART" id="SM00530">
    <property type="entry name" value="HTH_XRE"/>
    <property type="match status" value="1"/>
</dbReference>
<evidence type="ECO:0000259" key="1">
    <source>
        <dbReference type="PROSITE" id="PS50943"/>
    </source>
</evidence>
<dbReference type="CDD" id="cd00093">
    <property type="entry name" value="HTH_XRE"/>
    <property type="match status" value="1"/>
</dbReference>
<dbReference type="InterPro" id="IPR001387">
    <property type="entry name" value="Cro/C1-type_HTH"/>
</dbReference>
<dbReference type="InterPro" id="IPR010982">
    <property type="entry name" value="Lambda_DNA-bd_dom_sf"/>
</dbReference>
<evidence type="ECO:0000313" key="2">
    <source>
        <dbReference type="EMBL" id="HAF5756185.1"/>
    </source>
</evidence>
<organism evidence="2">
    <name type="scientific">Salmonella enterica</name>
    <name type="common">Salmonella choleraesuis</name>
    <dbReference type="NCBI Taxonomy" id="28901"/>
    <lineage>
        <taxon>Bacteria</taxon>
        <taxon>Pseudomonadati</taxon>
        <taxon>Pseudomonadota</taxon>
        <taxon>Gammaproteobacteria</taxon>
        <taxon>Enterobacterales</taxon>
        <taxon>Enterobacteriaceae</taxon>
        <taxon>Salmonella</taxon>
    </lineage>
</organism>
<name>A0A749L1I0_SALER</name>
<dbReference type="AlphaFoldDB" id="A0A749L1I0"/>
<feature type="domain" description="HTH cro/C1-type" evidence="1">
    <location>
        <begin position="33"/>
        <end position="79"/>
    </location>
</feature>
<protein>
    <submittedName>
        <fullName evidence="2">Helix-turn-helix transcriptional regulator</fullName>
    </submittedName>
</protein>
<sequence length="207" mass="23381">MEKYSDAQKLRERTIVNHSIVHFGERLKEAMTGMSYVELARKSGLSESTIRKYVQGKMYPGIDSVAMVAQACNVSMMWLITGQKDDQYNSTGNVDYSVPPVTSNANVMEHMTDVVRDWLRVFERLSDEDKTKVTDFIAMNGIRCLLLMCDAGSLDLLTLEPFKREVALLFKQMTVDEVREILRQIRRIEDARSQGHYGGGSLSSGVA</sequence>
<proteinExistence type="predicted"/>
<dbReference type="EMBL" id="DAAVUQ010000003">
    <property type="protein sequence ID" value="HAF5756185.1"/>
    <property type="molecule type" value="Genomic_DNA"/>
</dbReference>
<dbReference type="PROSITE" id="PS50943">
    <property type="entry name" value="HTH_CROC1"/>
    <property type="match status" value="1"/>
</dbReference>
<accession>A0A749L1I0</accession>
<dbReference type="SUPFAM" id="SSF47413">
    <property type="entry name" value="lambda repressor-like DNA-binding domains"/>
    <property type="match status" value="1"/>
</dbReference>